<dbReference type="PANTHER" id="PTHR43591">
    <property type="entry name" value="METHYLTRANSFERASE"/>
    <property type="match status" value="1"/>
</dbReference>
<dbReference type="SUPFAM" id="SSF53335">
    <property type="entry name" value="S-adenosyl-L-methionine-dependent methyltransferases"/>
    <property type="match status" value="1"/>
</dbReference>
<feature type="domain" description="Methyltransferase type 11" evidence="4">
    <location>
        <begin position="47"/>
        <end position="141"/>
    </location>
</feature>
<dbReference type="Gene3D" id="3.40.50.150">
    <property type="entry name" value="Vaccinia Virus protein VP39"/>
    <property type="match status" value="1"/>
</dbReference>
<evidence type="ECO:0000256" key="1">
    <source>
        <dbReference type="ARBA" id="ARBA00022603"/>
    </source>
</evidence>
<dbReference type="KEGG" id="kphy:AOZ06_21375"/>
<dbReference type="STRING" id="860235.AOZ06_21375"/>
<evidence type="ECO:0000313" key="6">
    <source>
        <dbReference type="Proteomes" id="UP000063699"/>
    </source>
</evidence>
<keyword evidence="1" id="KW-0489">Methyltransferase</keyword>
<evidence type="ECO:0000259" key="4">
    <source>
        <dbReference type="Pfam" id="PF08241"/>
    </source>
</evidence>
<dbReference type="CDD" id="cd02440">
    <property type="entry name" value="AdoMet_MTases"/>
    <property type="match status" value="1"/>
</dbReference>
<keyword evidence="2" id="KW-0808">Transferase</keyword>
<dbReference type="PROSITE" id="PS01184">
    <property type="entry name" value="UBIE_2"/>
    <property type="match status" value="1"/>
</dbReference>
<protein>
    <recommendedName>
        <fullName evidence="4">Methyltransferase type 11 domain-containing protein</fullName>
    </recommendedName>
</protein>
<evidence type="ECO:0000256" key="2">
    <source>
        <dbReference type="ARBA" id="ARBA00022679"/>
    </source>
</evidence>
<reference evidence="5 6" key="1">
    <citation type="submission" date="2015-07" db="EMBL/GenBank/DDBJ databases">
        <title>Genome sequencing of Kibdelosporangium phytohabitans.</title>
        <authorList>
            <person name="Qin S."/>
            <person name="Xing K."/>
        </authorList>
    </citation>
    <scope>NUCLEOTIDE SEQUENCE [LARGE SCALE GENOMIC DNA]</scope>
    <source>
        <strain evidence="5 6">KLBMP1111</strain>
    </source>
</reference>
<organism evidence="5 6">
    <name type="scientific">Kibdelosporangium phytohabitans</name>
    <dbReference type="NCBI Taxonomy" id="860235"/>
    <lineage>
        <taxon>Bacteria</taxon>
        <taxon>Bacillati</taxon>
        <taxon>Actinomycetota</taxon>
        <taxon>Actinomycetes</taxon>
        <taxon>Pseudonocardiales</taxon>
        <taxon>Pseudonocardiaceae</taxon>
        <taxon>Kibdelosporangium</taxon>
    </lineage>
</organism>
<dbReference type="InterPro" id="IPR023576">
    <property type="entry name" value="UbiE/COQ5_MeTrFase_CS"/>
</dbReference>
<dbReference type="InterPro" id="IPR029063">
    <property type="entry name" value="SAM-dependent_MTases_sf"/>
</dbReference>
<proteinExistence type="predicted"/>
<dbReference type="Proteomes" id="UP000063699">
    <property type="component" value="Chromosome"/>
</dbReference>
<keyword evidence="3" id="KW-0949">S-adenosyl-L-methionine</keyword>
<sequence>MTEQTHNEAVRAQFRIQAQTFRTSGFAVAGLDWIVAGLDPAAPDIVLDVAAGAAHVGRALAPHVTHVSALDITPEMLHQGQRLAVEQGLRNITFQLGDAVALPWLDDQFDLTVCRLTLHQVADPAAVVREMVRVTRPGGRIGVVDLTASEDPATTAEADRIERLRDPSHGTTLTARQIQDLLTAAGAPVVSVERHDQPVDVEDWMARTRTNPLIRDVIRDRFAHELGGGQPTGLRPHRDDAGKLWLTHTWSMTIAGKP</sequence>
<dbReference type="GO" id="GO:0008757">
    <property type="term" value="F:S-adenosylmethionine-dependent methyltransferase activity"/>
    <property type="evidence" value="ECO:0007669"/>
    <property type="project" value="InterPro"/>
</dbReference>
<accession>A0A0N9HZE4</accession>
<dbReference type="EMBL" id="CP012752">
    <property type="protein sequence ID" value="ALG09126.1"/>
    <property type="molecule type" value="Genomic_DNA"/>
</dbReference>
<keyword evidence="6" id="KW-1185">Reference proteome</keyword>
<evidence type="ECO:0000256" key="3">
    <source>
        <dbReference type="ARBA" id="ARBA00022691"/>
    </source>
</evidence>
<evidence type="ECO:0000313" key="5">
    <source>
        <dbReference type="EMBL" id="ALG09126.1"/>
    </source>
</evidence>
<dbReference type="GO" id="GO:0032259">
    <property type="term" value="P:methylation"/>
    <property type="evidence" value="ECO:0007669"/>
    <property type="project" value="UniProtKB-KW"/>
</dbReference>
<name>A0A0N9HZE4_9PSEU</name>
<dbReference type="RefSeq" id="WP_054291030.1">
    <property type="nucleotide sequence ID" value="NZ_CP012752.1"/>
</dbReference>
<dbReference type="InterPro" id="IPR013216">
    <property type="entry name" value="Methyltransf_11"/>
</dbReference>
<dbReference type="OrthoDB" id="43862at2"/>
<dbReference type="AlphaFoldDB" id="A0A0N9HZE4"/>
<gene>
    <name evidence="5" type="ORF">AOZ06_21375</name>
</gene>
<dbReference type="Pfam" id="PF08241">
    <property type="entry name" value="Methyltransf_11"/>
    <property type="match status" value="1"/>
</dbReference>